<dbReference type="Pfam" id="PF12389">
    <property type="entry name" value="Peptidase_M73"/>
    <property type="match status" value="1"/>
</dbReference>
<dbReference type="STRING" id="1457250.GCA_000755225_01467"/>
<organism evidence="1 2">
    <name type="scientific">Halapricum salinum</name>
    <dbReference type="NCBI Taxonomy" id="1457250"/>
    <lineage>
        <taxon>Archaea</taxon>
        <taxon>Methanobacteriati</taxon>
        <taxon>Methanobacteriota</taxon>
        <taxon>Stenosarchaea group</taxon>
        <taxon>Halobacteria</taxon>
        <taxon>Halobacteriales</taxon>
        <taxon>Haloarculaceae</taxon>
        <taxon>Halapricum</taxon>
    </lineage>
</organism>
<sequence length="195" mass="19946">MGDRIRLTRRRLLGAALATGVAGAGTGAGTMAAFSDSESSSNNSVQAGTLDLTLDGSSQTVTFLDVMGAEPGDSGQSSVTLGNTGSVAGVPEVEVAAIRSTENGYYGKENGQDGSPSDGELDEHLELRASLDGTTILSRTTADSLSVGDSYTASSTIGGGGSSTFTIEWWLPSDTSDLAQSDGFEFDLTFRLQQA</sequence>
<evidence type="ECO:0000313" key="2">
    <source>
        <dbReference type="Proteomes" id="UP000296706"/>
    </source>
</evidence>
<dbReference type="InterPro" id="IPR023833">
    <property type="entry name" value="Signal_pept_SipW-depend-type"/>
</dbReference>
<dbReference type="RefSeq" id="WP_049992423.1">
    <property type="nucleotide sequence ID" value="NZ_CP031310.1"/>
</dbReference>
<dbReference type="InterPro" id="IPR006311">
    <property type="entry name" value="TAT_signal"/>
</dbReference>
<accession>A0A4D6HDD3</accession>
<dbReference type="EMBL" id="CP031310">
    <property type="protein sequence ID" value="QCC52094.1"/>
    <property type="molecule type" value="Genomic_DNA"/>
</dbReference>
<dbReference type="Proteomes" id="UP000296706">
    <property type="component" value="Chromosome"/>
</dbReference>
<dbReference type="GeneID" id="39848804"/>
<reference evidence="1 2" key="1">
    <citation type="journal article" date="2019" name="Nat. Commun.">
        <title>A new type of DNA phosphorothioation-based antiviral system in archaea.</title>
        <authorList>
            <person name="Xiong L."/>
            <person name="Liu S."/>
            <person name="Chen S."/>
            <person name="Xiao Y."/>
            <person name="Zhu B."/>
            <person name="Gao Y."/>
            <person name="Zhang Y."/>
            <person name="Chen B."/>
            <person name="Luo J."/>
            <person name="Deng Z."/>
            <person name="Chen X."/>
            <person name="Wang L."/>
            <person name="Chen S."/>
        </authorList>
    </citation>
    <scope>NUCLEOTIDE SEQUENCE [LARGE SCALE GENOMIC DNA]</scope>
    <source>
        <strain evidence="1 2">CBA1105</strain>
    </source>
</reference>
<keyword evidence="2" id="KW-1185">Reference proteome</keyword>
<protein>
    <recommendedName>
        <fullName evidence="3">SipW-cognate class signal peptide</fullName>
    </recommendedName>
</protein>
<name>A0A4D6HDD3_9EURY</name>
<dbReference type="PROSITE" id="PS51318">
    <property type="entry name" value="TAT"/>
    <property type="match status" value="1"/>
</dbReference>
<evidence type="ECO:0008006" key="3">
    <source>
        <dbReference type="Google" id="ProtNLM"/>
    </source>
</evidence>
<dbReference type="InterPro" id="IPR022121">
    <property type="entry name" value="Peptidase_M73_camelysin"/>
</dbReference>
<dbReference type="AlphaFoldDB" id="A0A4D6HDD3"/>
<dbReference type="NCBIfam" id="TIGR04088">
    <property type="entry name" value="cognate_SipW"/>
    <property type="match status" value="1"/>
</dbReference>
<gene>
    <name evidence="1" type="ORF">DV733_13045</name>
</gene>
<dbReference type="KEGG" id="hsn:DV733_13045"/>
<dbReference type="OrthoDB" id="293068at2157"/>
<evidence type="ECO:0000313" key="1">
    <source>
        <dbReference type="EMBL" id="QCC52094.1"/>
    </source>
</evidence>
<proteinExistence type="predicted"/>